<feature type="transmembrane region" description="Helical" evidence="1">
    <location>
        <begin position="12"/>
        <end position="35"/>
    </location>
</feature>
<protein>
    <submittedName>
        <fullName evidence="2">Uncharacterized protein</fullName>
    </submittedName>
</protein>
<reference evidence="2" key="1">
    <citation type="journal article" date="2023" name="Mol. Phylogenet. Evol.">
        <title>Genome-scale phylogeny and comparative genomics of the fungal order Sordariales.</title>
        <authorList>
            <person name="Hensen N."/>
            <person name="Bonometti L."/>
            <person name="Westerberg I."/>
            <person name="Brannstrom I.O."/>
            <person name="Guillou S."/>
            <person name="Cros-Aarteil S."/>
            <person name="Calhoun S."/>
            <person name="Haridas S."/>
            <person name="Kuo A."/>
            <person name="Mondo S."/>
            <person name="Pangilinan J."/>
            <person name="Riley R."/>
            <person name="LaButti K."/>
            <person name="Andreopoulos B."/>
            <person name="Lipzen A."/>
            <person name="Chen C."/>
            <person name="Yan M."/>
            <person name="Daum C."/>
            <person name="Ng V."/>
            <person name="Clum A."/>
            <person name="Steindorff A."/>
            <person name="Ohm R.A."/>
            <person name="Martin F."/>
            <person name="Silar P."/>
            <person name="Natvig D.O."/>
            <person name="Lalanne C."/>
            <person name="Gautier V."/>
            <person name="Ament-Velasquez S.L."/>
            <person name="Kruys A."/>
            <person name="Hutchinson M.I."/>
            <person name="Powell A.J."/>
            <person name="Barry K."/>
            <person name="Miller A.N."/>
            <person name="Grigoriev I.V."/>
            <person name="Debuchy R."/>
            <person name="Gladieux P."/>
            <person name="Hiltunen Thoren M."/>
            <person name="Johannesson H."/>
        </authorList>
    </citation>
    <scope>NUCLEOTIDE SEQUENCE</scope>
    <source>
        <strain evidence="2">CBS 626.80</strain>
    </source>
</reference>
<sequence>MLVLPFSNPQSLYPKCVPFFFFLLFFFFSPFSAFLTRDRPVSCLWNCPNPFYTSFLNKSLPTSVPLTCPWR</sequence>
<dbReference type="AlphaFoldDB" id="A0AAN6SH74"/>
<keyword evidence="3" id="KW-1185">Reference proteome</keyword>
<gene>
    <name evidence="2" type="ORF">QBC32DRAFT_336908</name>
</gene>
<keyword evidence="1" id="KW-0472">Membrane</keyword>
<proteinExistence type="predicted"/>
<evidence type="ECO:0000256" key="1">
    <source>
        <dbReference type="SAM" id="Phobius"/>
    </source>
</evidence>
<name>A0AAN6SH74_9PEZI</name>
<organism evidence="2 3">
    <name type="scientific">Pseudoneurospora amorphoporcata</name>
    <dbReference type="NCBI Taxonomy" id="241081"/>
    <lineage>
        <taxon>Eukaryota</taxon>
        <taxon>Fungi</taxon>
        <taxon>Dikarya</taxon>
        <taxon>Ascomycota</taxon>
        <taxon>Pezizomycotina</taxon>
        <taxon>Sordariomycetes</taxon>
        <taxon>Sordariomycetidae</taxon>
        <taxon>Sordariales</taxon>
        <taxon>Sordariaceae</taxon>
        <taxon>Pseudoneurospora</taxon>
    </lineage>
</organism>
<comment type="caution">
    <text evidence="2">The sequence shown here is derived from an EMBL/GenBank/DDBJ whole genome shotgun (WGS) entry which is preliminary data.</text>
</comment>
<evidence type="ECO:0000313" key="3">
    <source>
        <dbReference type="Proteomes" id="UP001303222"/>
    </source>
</evidence>
<dbReference type="Proteomes" id="UP001303222">
    <property type="component" value="Unassembled WGS sequence"/>
</dbReference>
<evidence type="ECO:0000313" key="2">
    <source>
        <dbReference type="EMBL" id="KAK3954227.1"/>
    </source>
</evidence>
<keyword evidence="1" id="KW-1133">Transmembrane helix</keyword>
<keyword evidence="1" id="KW-0812">Transmembrane</keyword>
<reference evidence="2" key="2">
    <citation type="submission" date="2023-06" db="EMBL/GenBank/DDBJ databases">
        <authorList>
            <consortium name="Lawrence Berkeley National Laboratory"/>
            <person name="Mondo S.J."/>
            <person name="Hensen N."/>
            <person name="Bonometti L."/>
            <person name="Westerberg I."/>
            <person name="Brannstrom I.O."/>
            <person name="Guillou S."/>
            <person name="Cros-Aarteil S."/>
            <person name="Calhoun S."/>
            <person name="Haridas S."/>
            <person name="Kuo A."/>
            <person name="Pangilinan J."/>
            <person name="Riley R."/>
            <person name="Labutti K."/>
            <person name="Andreopoulos B."/>
            <person name="Lipzen A."/>
            <person name="Chen C."/>
            <person name="Yanf M."/>
            <person name="Daum C."/>
            <person name="Ng V."/>
            <person name="Clum A."/>
            <person name="Steindorff A."/>
            <person name="Ohm R."/>
            <person name="Martin F."/>
            <person name="Silar P."/>
            <person name="Natvig D."/>
            <person name="Lalanne C."/>
            <person name="Gautier V."/>
            <person name="Ament-Velasquez S.L."/>
            <person name="Kruys A."/>
            <person name="Hutchinson M.I."/>
            <person name="Powell A.J."/>
            <person name="Barry K."/>
            <person name="Miller A.N."/>
            <person name="Grigoriev I.V."/>
            <person name="Debuchy R."/>
            <person name="Gladieux P."/>
            <person name="Thoren M.H."/>
            <person name="Johannesson H."/>
        </authorList>
    </citation>
    <scope>NUCLEOTIDE SEQUENCE</scope>
    <source>
        <strain evidence="2">CBS 626.80</strain>
    </source>
</reference>
<accession>A0AAN6SH74</accession>
<dbReference type="EMBL" id="MU859093">
    <property type="protein sequence ID" value="KAK3954227.1"/>
    <property type="molecule type" value="Genomic_DNA"/>
</dbReference>